<feature type="compositionally biased region" description="Basic and acidic residues" evidence="1">
    <location>
        <begin position="406"/>
        <end position="424"/>
    </location>
</feature>
<dbReference type="AlphaFoldDB" id="A0A2T3AEF9"/>
<sequence>MDKLGGGKEAEGLNTQTKFYAYDVKRFLERLASQGRCKYREDWHSYGLVARPDLTLFPESLIVWHERNEDKMSFEKHPEDMVLAPRFSDCRTWEDLIQVDEEYESGSHEPLNTNVIHYFHCLAYRWGCSIRQLQAEERNERDSVPSGRQQQQQQQSPVSTMDNMDAVLKEFQVELNHQAGGKDLSKHSNTSPLIDLWRATLGADASVDETSTPASSAEPITQNAALAIIRKGIIDECVQNNSMLFPGRSTDYTNPQAPKTRESIWDWATPEVRGHLNTKFFSLDRWPVQLQTIKKQQQILGDDIQEVNLQQLWDPVLEDPTPWSYYRPKPTTYGERREQIKHGYQTFPMGDTPLKMKAVLEEITAKAAVAMGWEPGSTPHGTSRQQHHSRPGMLRTLTTFLGLKRPRPESNDIERGEPRRKLPRVDPALIPRSIPAPAT</sequence>
<keyword evidence="3" id="KW-1185">Reference proteome</keyword>
<feature type="region of interest" description="Disordered" evidence="1">
    <location>
        <begin position="403"/>
        <end position="439"/>
    </location>
</feature>
<accession>A0A2T3AEF9</accession>
<gene>
    <name evidence="2" type="ORF">BD289DRAFT_427908</name>
</gene>
<feature type="region of interest" description="Disordered" evidence="1">
    <location>
        <begin position="137"/>
        <end position="160"/>
    </location>
</feature>
<dbReference type="OrthoDB" id="5422628at2759"/>
<evidence type="ECO:0000313" key="2">
    <source>
        <dbReference type="EMBL" id="PSR94143.1"/>
    </source>
</evidence>
<evidence type="ECO:0000313" key="3">
    <source>
        <dbReference type="Proteomes" id="UP000241462"/>
    </source>
</evidence>
<evidence type="ECO:0000256" key="1">
    <source>
        <dbReference type="SAM" id="MobiDB-lite"/>
    </source>
</evidence>
<dbReference type="STRING" id="2025994.A0A2T3AEF9"/>
<reference evidence="2 3" key="1">
    <citation type="journal article" date="2018" name="Mycol. Prog.">
        <title>Coniella lustricola, a new species from submerged detritus.</title>
        <authorList>
            <person name="Raudabaugh D.B."/>
            <person name="Iturriaga T."/>
            <person name="Carver A."/>
            <person name="Mondo S."/>
            <person name="Pangilinan J."/>
            <person name="Lipzen A."/>
            <person name="He G."/>
            <person name="Amirebrahimi M."/>
            <person name="Grigoriev I.V."/>
            <person name="Miller A.N."/>
        </authorList>
    </citation>
    <scope>NUCLEOTIDE SEQUENCE [LARGE SCALE GENOMIC DNA]</scope>
    <source>
        <strain evidence="2 3">B22-T-1</strain>
    </source>
</reference>
<name>A0A2T3AEF9_9PEZI</name>
<dbReference type="InParanoid" id="A0A2T3AEF9"/>
<dbReference type="EMBL" id="KZ678401">
    <property type="protein sequence ID" value="PSR94143.1"/>
    <property type="molecule type" value="Genomic_DNA"/>
</dbReference>
<proteinExistence type="predicted"/>
<organism evidence="2 3">
    <name type="scientific">Coniella lustricola</name>
    <dbReference type="NCBI Taxonomy" id="2025994"/>
    <lineage>
        <taxon>Eukaryota</taxon>
        <taxon>Fungi</taxon>
        <taxon>Dikarya</taxon>
        <taxon>Ascomycota</taxon>
        <taxon>Pezizomycotina</taxon>
        <taxon>Sordariomycetes</taxon>
        <taxon>Sordariomycetidae</taxon>
        <taxon>Diaporthales</taxon>
        <taxon>Schizoparmaceae</taxon>
        <taxon>Coniella</taxon>
    </lineage>
</organism>
<dbReference type="Proteomes" id="UP000241462">
    <property type="component" value="Unassembled WGS sequence"/>
</dbReference>
<protein>
    <submittedName>
        <fullName evidence="2">Uncharacterized protein</fullName>
    </submittedName>
</protein>